<proteinExistence type="predicted"/>
<dbReference type="Proteomes" id="UP000678276">
    <property type="component" value="Unassembled WGS sequence"/>
</dbReference>
<gene>
    <name evidence="1" type="ORF">J6595_21910</name>
</gene>
<dbReference type="InterPro" id="IPR029044">
    <property type="entry name" value="Nucleotide-diphossugar_trans"/>
</dbReference>
<dbReference type="EMBL" id="JAGJCF010000028">
    <property type="protein sequence ID" value="MBP0618245.1"/>
    <property type="molecule type" value="Genomic_DNA"/>
</dbReference>
<evidence type="ECO:0000313" key="1">
    <source>
        <dbReference type="EMBL" id="MBP0618245.1"/>
    </source>
</evidence>
<sequence>MEDKRAAAAPAAQTDKVSIVCRTLYDARRGRPARRHLCLAVLNAVTWARYAADVPLQLRIVGPSNERFADFLKDLGIDVVTDVEPHPFAETAATYNILRMLEDIPASSKRILMVDNDTVFLQSAAELAREPADLLMASVADKRRLDPDVAEQLTSELDASFAAGSWVPWHERFYARKEGRDPAVEEGLYFNSGVVLLPSGPDAARLERLWRDFGEQVTQFALRQGLNQRRDLGSTQAALALAAGQYGRVAQLSLKFHYRPPHFWWGDLRGDEIAIAHLFASRPPFEALPAEQRCQPRQFLESYWEAMVTRELSDTPADLVKRNDAEFVRSRIIDALDHFEITSVEAFLP</sequence>
<protein>
    <recommendedName>
        <fullName evidence="3">Glycosyltransferase family 8 protein</fullName>
    </recommendedName>
</protein>
<accession>A0ABS4BQ20</accession>
<comment type="caution">
    <text evidence="1">The sequence shown here is derived from an EMBL/GenBank/DDBJ whole genome shotgun (WGS) entry which is preliminary data.</text>
</comment>
<dbReference type="SUPFAM" id="SSF53448">
    <property type="entry name" value="Nucleotide-diphospho-sugar transferases"/>
    <property type="match status" value="1"/>
</dbReference>
<dbReference type="RefSeq" id="WP_209597796.1">
    <property type="nucleotide sequence ID" value="NZ_JAGJCF010000028.1"/>
</dbReference>
<evidence type="ECO:0000313" key="2">
    <source>
        <dbReference type="Proteomes" id="UP000678276"/>
    </source>
</evidence>
<organism evidence="1 2">
    <name type="scientific">Jiella mangrovi</name>
    <dbReference type="NCBI Taxonomy" id="2821407"/>
    <lineage>
        <taxon>Bacteria</taxon>
        <taxon>Pseudomonadati</taxon>
        <taxon>Pseudomonadota</taxon>
        <taxon>Alphaproteobacteria</taxon>
        <taxon>Hyphomicrobiales</taxon>
        <taxon>Aurantimonadaceae</taxon>
        <taxon>Jiella</taxon>
    </lineage>
</organism>
<name>A0ABS4BQ20_9HYPH</name>
<keyword evidence="2" id="KW-1185">Reference proteome</keyword>
<evidence type="ECO:0008006" key="3">
    <source>
        <dbReference type="Google" id="ProtNLM"/>
    </source>
</evidence>
<reference evidence="1 2" key="1">
    <citation type="submission" date="2021-04" db="EMBL/GenBank/DDBJ databases">
        <title>Whole genome sequence of Jiella sp. KSK16Y-1.</title>
        <authorList>
            <person name="Tuo L."/>
        </authorList>
    </citation>
    <scope>NUCLEOTIDE SEQUENCE [LARGE SCALE GENOMIC DNA]</scope>
    <source>
        <strain evidence="1 2">KSK16Y-1</strain>
    </source>
</reference>
<dbReference type="Gene3D" id="3.90.550.10">
    <property type="entry name" value="Spore Coat Polysaccharide Biosynthesis Protein SpsA, Chain A"/>
    <property type="match status" value="1"/>
</dbReference>